<dbReference type="InterPro" id="IPR050483">
    <property type="entry name" value="CoA-transferase_III_domain"/>
</dbReference>
<dbReference type="Gene3D" id="3.40.50.10540">
    <property type="entry name" value="Crotonobetainyl-coa:carnitine coa-transferase, domain 1"/>
    <property type="match status" value="1"/>
</dbReference>
<organism evidence="2 3">
    <name type="scientific">Saccharopolyspora phatthalungensis</name>
    <dbReference type="NCBI Taxonomy" id="664693"/>
    <lineage>
        <taxon>Bacteria</taxon>
        <taxon>Bacillati</taxon>
        <taxon>Actinomycetota</taxon>
        <taxon>Actinomycetes</taxon>
        <taxon>Pseudonocardiales</taxon>
        <taxon>Pseudonocardiaceae</taxon>
        <taxon>Saccharopolyspora</taxon>
    </lineage>
</organism>
<keyword evidence="2" id="KW-0413">Isomerase</keyword>
<dbReference type="EC" id="5.4.1.3" evidence="2"/>
<dbReference type="InterPro" id="IPR003673">
    <property type="entry name" value="CoA-Trfase_fam_III"/>
</dbReference>
<gene>
    <name evidence="2" type="ORF">BJ970_004860</name>
</gene>
<dbReference type="GO" id="GO:0008410">
    <property type="term" value="F:CoA-transferase activity"/>
    <property type="evidence" value="ECO:0007669"/>
    <property type="project" value="TreeGrafter"/>
</dbReference>
<dbReference type="Gene3D" id="3.30.1540.10">
    <property type="entry name" value="formyl-coa transferase, domain 3"/>
    <property type="match status" value="1"/>
</dbReference>
<evidence type="ECO:0000313" key="3">
    <source>
        <dbReference type="Proteomes" id="UP000584374"/>
    </source>
</evidence>
<dbReference type="PANTHER" id="PTHR48207:SF3">
    <property type="entry name" value="SUCCINATE--HYDROXYMETHYLGLUTARATE COA-TRANSFERASE"/>
    <property type="match status" value="1"/>
</dbReference>
<comment type="caution">
    <text evidence="2">The sequence shown here is derived from an EMBL/GenBank/DDBJ whole genome shotgun (WGS) entry which is preliminary data.</text>
</comment>
<dbReference type="InterPro" id="IPR023606">
    <property type="entry name" value="CoA-Trfase_III_dom_1_sf"/>
</dbReference>
<dbReference type="GO" id="GO:0016853">
    <property type="term" value="F:isomerase activity"/>
    <property type="evidence" value="ECO:0007669"/>
    <property type="project" value="UniProtKB-KW"/>
</dbReference>
<dbReference type="SUPFAM" id="SSF89796">
    <property type="entry name" value="CoA-transferase family III (CaiB/BaiF)"/>
    <property type="match status" value="1"/>
</dbReference>
<reference evidence="2 3" key="1">
    <citation type="submission" date="2020-08" db="EMBL/GenBank/DDBJ databases">
        <title>Sequencing the genomes of 1000 actinobacteria strains.</title>
        <authorList>
            <person name="Klenk H.-P."/>
        </authorList>
    </citation>
    <scope>NUCLEOTIDE SEQUENCE [LARGE SCALE GENOMIC DNA]</scope>
    <source>
        <strain evidence="2 3">DSM 45584</strain>
    </source>
</reference>
<sequence>MSTRTGESLYWTALNKGKRSVAVDLRAPEGRELVAALATAPGSDGGIVVDNNAGRSWLAYESLAERRPDVIQVRIQGHADGRPAVDYTVNPEVGVPGITGPTDVAEPVNHVLPAWDLLTGMTAMTGLLAALHRRDRHGEGALLQIALADVALTSVANLGWLAEADERGADRPRHGNHVYGTFGVDFATSDGHRVMVVALTSRQWDALRAATNTEKVFAALEDALGVDFSLESDRYRLREMIAAVLRPWFVARTLEEVGHQLAAAPVLWSRYRSLHEAVTEFRALGSPPVLVEVEQPGIGAMISARSPLRIAAEYGASAVAPRLGQHTDEVLAQVLGLSDAELGRLHDRGVVVSGSA</sequence>
<dbReference type="EMBL" id="JACHIW010000001">
    <property type="protein sequence ID" value="MBB5157326.1"/>
    <property type="molecule type" value="Genomic_DNA"/>
</dbReference>
<keyword evidence="3" id="KW-1185">Reference proteome</keyword>
<dbReference type="Pfam" id="PF02515">
    <property type="entry name" value="CoA_transf_3"/>
    <property type="match status" value="1"/>
</dbReference>
<keyword evidence="1" id="KW-0808">Transferase</keyword>
<name>A0A840QA85_9PSEU</name>
<accession>A0A840QA85</accession>
<proteinExistence type="predicted"/>
<dbReference type="InterPro" id="IPR044855">
    <property type="entry name" value="CoA-Trfase_III_dom3_sf"/>
</dbReference>
<protein>
    <submittedName>
        <fullName evidence="2">2-methylfumaryl-CoA isomerase</fullName>
        <ecNumber evidence="2">5.4.1.3</ecNumber>
    </submittedName>
</protein>
<dbReference type="Proteomes" id="UP000584374">
    <property type="component" value="Unassembled WGS sequence"/>
</dbReference>
<evidence type="ECO:0000256" key="1">
    <source>
        <dbReference type="ARBA" id="ARBA00022679"/>
    </source>
</evidence>
<dbReference type="PANTHER" id="PTHR48207">
    <property type="entry name" value="SUCCINATE--HYDROXYMETHYLGLUTARATE COA-TRANSFERASE"/>
    <property type="match status" value="1"/>
</dbReference>
<evidence type="ECO:0000313" key="2">
    <source>
        <dbReference type="EMBL" id="MBB5157326.1"/>
    </source>
</evidence>
<dbReference type="AlphaFoldDB" id="A0A840QA85"/>